<evidence type="ECO:0000313" key="2">
    <source>
        <dbReference type="Proteomes" id="UP001317629"/>
    </source>
</evidence>
<sequence length="145" mass="16982">MSNAQLHDDDFYAWTHEQAELLRAGKFADADIEHIAQEIESMGKTEKRELVSRLRVLMLHLLKWRFQPMKRTASWEASIRVQRMDLSDHLRDNPSLKPLVPDVLQRTFRGAVIEAVAETGLPHAMFPHECPWTFDEIMAEEFWPE</sequence>
<reference evidence="1 2" key="1">
    <citation type="journal article" date="2023" name="Int. J. Syst. Evol. Microbiol.">
        <title>Methylocystis iwaonis sp. nov., a type II methane-oxidizing bacterium from surface soil of a rice paddy field in Japan, and emended description of the genus Methylocystis (ex Whittenbury et al. 1970) Bowman et al. 1993.</title>
        <authorList>
            <person name="Kaise H."/>
            <person name="Sawadogo J.B."/>
            <person name="Alam M.S."/>
            <person name="Ueno C."/>
            <person name="Dianou D."/>
            <person name="Shinjo R."/>
            <person name="Asakawa S."/>
        </authorList>
    </citation>
    <scope>NUCLEOTIDE SEQUENCE [LARGE SCALE GENOMIC DNA]</scope>
    <source>
        <strain evidence="1 2">SS37A-Re</strain>
    </source>
</reference>
<organism evidence="1 2">
    <name type="scientific">Methylocystis iwaonis</name>
    <dbReference type="NCBI Taxonomy" id="2885079"/>
    <lineage>
        <taxon>Bacteria</taxon>
        <taxon>Pseudomonadati</taxon>
        <taxon>Pseudomonadota</taxon>
        <taxon>Alphaproteobacteria</taxon>
        <taxon>Hyphomicrobiales</taxon>
        <taxon>Methylocystaceae</taxon>
        <taxon>Methylocystis</taxon>
    </lineage>
</organism>
<dbReference type="PANTHER" id="PTHR34235:SF4">
    <property type="entry name" value="SLR0291 PROTEIN"/>
    <property type="match status" value="1"/>
</dbReference>
<accession>A0ABM8E956</accession>
<gene>
    <name evidence="1" type="ORF">SS37A_20430</name>
</gene>
<dbReference type="Proteomes" id="UP001317629">
    <property type="component" value="Chromosome"/>
</dbReference>
<keyword evidence="2" id="KW-1185">Reference proteome</keyword>
<protein>
    <recommendedName>
        <fullName evidence="3">DUF29 domain-containing protein</fullName>
    </recommendedName>
</protein>
<dbReference type="EMBL" id="AP027142">
    <property type="protein sequence ID" value="BDV34514.1"/>
    <property type="molecule type" value="Genomic_DNA"/>
</dbReference>
<dbReference type="RefSeq" id="WP_281927702.1">
    <property type="nucleotide sequence ID" value="NZ_AP027142.1"/>
</dbReference>
<name>A0ABM8E956_9HYPH</name>
<dbReference type="PANTHER" id="PTHR34235">
    <property type="entry name" value="SLR1203 PROTEIN-RELATED"/>
    <property type="match status" value="1"/>
</dbReference>
<proteinExistence type="predicted"/>
<dbReference type="Pfam" id="PF01724">
    <property type="entry name" value="DUF29"/>
    <property type="match status" value="1"/>
</dbReference>
<evidence type="ECO:0000313" key="1">
    <source>
        <dbReference type="EMBL" id="BDV34514.1"/>
    </source>
</evidence>
<dbReference type="Gene3D" id="1.20.1220.20">
    <property type="entry name" value="Uncharcterised protein PF01724"/>
    <property type="match status" value="1"/>
</dbReference>
<dbReference type="InterPro" id="IPR002636">
    <property type="entry name" value="DUF29"/>
</dbReference>
<evidence type="ECO:0008006" key="3">
    <source>
        <dbReference type="Google" id="ProtNLM"/>
    </source>
</evidence>